<gene>
    <name evidence="1" type="ORF">DNFV4_02752</name>
</gene>
<sequence length="110" mass="12843">MTEARSLRARLWRLATSRQTEGAILPPWLLMVRAILYPCDFFYWWMNSTRGYQVGTDTWIIEGVRYSGRALKELANAQGETYRITRSGECVTLERVENGVDRLSSHTRRK</sequence>
<proteinExistence type="predicted"/>
<name>A0AA86N0A6_9BACT</name>
<reference evidence="1" key="1">
    <citation type="submission" date="2022-10" db="EMBL/GenBank/DDBJ databases">
        <authorList>
            <person name="Koch H."/>
        </authorList>
    </citation>
    <scope>NUCLEOTIDE SEQUENCE</scope>
    <source>
        <strain evidence="1">DNF</strain>
    </source>
</reference>
<accession>A0AA86N0A6</accession>
<dbReference type="KEGG" id="nti:DNFV4_02752"/>
<dbReference type="Proteomes" id="UP001179121">
    <property type="component" value="Chromosome"/>
</dbReference>
<evidence type="ECO:0000313" key="2">
    <source>
        <dbReference type="Proteomes" id="UP001179121"/>
    </source>
</evidence>
<organism evidence="1 2">
    <name type="scientific">Nitrospira tepida</name>
    <dbReference type="NCBI Taxonomy" id="2973512"/>
    <lineage>
        <taxon>Bacteria</taxon>
        <taxon>Pseudomonadati</taxon>
        <taxon>Nitrospirota</taxon>
        <taxon>Nitrospiria</taxon>
        <taxon>Nitrospirales</taxon>
        <taxon>Nitrospiraceae</taxon>
        <taxon>Nitrospira</taxon>
    </lineage>
</organism>
<dbReference type="AlphaFoldDB" id="A0AA86N0A6"/>
<evidence type="ECO:0000313" key="1">
    <source>
        <dbReference type="EMBL" id="CAI4032322.1"/>
    </source>
</evidence>
<keyword evidence="2" id="KW-1185">Reference proteome</keyword>
<dbReference type="EMBL" id="OX365700">
    <property type="protein sequence ID" value="CAI4032322.1"/>
    <property type="molecule type" value="Genomic_DNA"/>
</dbReference>
<protein>
    <submittedName>
        <fullName evidence="1">Uncharacterized protein</fullName>
    </submittedName>
</protein>